<dbReference type="GO" id="GO:0015379">
    <property type="term" value="F:potassium:chloride symporter activity"/>
    <property type="evidence" value="ECO:0007669"/>
    <property type="project" value="InterPro"/>
</dbReference>
<name>A0A1H2TJF6_ACIFE</name>
<sequence length="442" mass="47863">MNQIKRFSPSQLIALTFVGLILAGALLLMLPCASADGSSLSFVDALFTATSASCVTGLVVVDTGTYFSLFGQLVIIALIQLGGLGLVLFATLFSVIMRKRIDLQSRLNIQASLNQNELDGVVRMSLRIAKYTAVIEGVFGTLLAIRFYPQYGLRGIYYGYWHSVSAFCNAGFDLFGHYQSLTAYVGDPVVNLCICLLIILGGLGFAVMRDVMEKRNFRQLKLHSKMVLVSTVVLIAGGTAVIGLLERDNPGTLGSLTGSEAFWASFMQSVSPRTAGFNTLDLNSLRVPTMIFVIMLMFIGASPASTGGGIKTTTFSLLLLNIWQVVRGKEECEIFGRRITGETMFQAFAIASMSLLWVFFATLMLTCLEDTSFLYAAFEVVSAYATVGLSTGLSQHICTASKIILMLSMYAGRVGFMTFALALAANKPSGHIHYPKENIIIG</sequence>
<dbReference type="NCBIfam" id="TIGR00933">
    <property type="entry name" value="2a38"/>
    <property type="match status" value="1"/>
</dbReference>
<dbReference type="Pfam" id="PF02386">
    <property type="entry name" value="TrkH"/>
    <property type="match status" value="1"/>
</dbReference>
<proteinExistence type="predicted"/>
<evidence type="ECO:0000256" key="6">
    <source>
        <dbReference type="ARBA" id="ARBA00022958"/>
    </source>
</evidence>
<keyword evidence="4" id="KW-0633">Potassium transport</keyword>
<dbReference type="RefSeq" id="WP_074704193.1">
    <property type="nucleotide sequence ID" value="NZ_FNOP01000001.1"/>
</dbReference>
<evidence type="ECO:0000313" key="11">
    <source>
        <dbReference type="EMBL" id="SDW43940.1"/>
    </source>
</evidence>
<feature type="transmembrane region" description="Helical" evidence="10">
    <location>
        <begin position="344"/>
        <end position="366"/>
    </location>
</feature>
<keyword evidence="8" id="KW-0406">Ion transport</keyword>
<evidence type="ECO:0000256" key="8">
    <source>
        <dbReference type="ARBA" id="ARBA00023065"/>
    </source>
</evidence>
<feature type="transmembrane region" description="Helical" evidence="10">
    <location>
        <begin position="69"/>
        <end position="96"/>
    </location>
</feature>
<keyword evidence="5 10" id="KW-0812">Transmembrane</keyword>
<feature type="transmembrane region" description="Helical" evidence="10">
    <location>
        <begin position="403"/>
        <end position="425"/>
    </location>
</feature>
<gene>
    <name evidence="11" type="ORF">SAMN05216495_101249</name>
</gene>
<organism evidence="11 12">
    <name type="scientific">Acidaminococcus fermentans</name>
    <dbReference type="NCBI Taxonomy" id="905"/>
    <lineage>
        <taxon>Bacteria</taxon>
        <taxon>Bacillati</taxon>
        <taxon>Bacillota</taxon>
        <taxon>Negativicutes</taxon>
        <taxon>Acidaminococcales</taxon>
        <taxon>Acidaminococcaceae</taxon>
        <taxon>Acidaminococcus</taxon>
    </lineage>
</organism>
<evidence type="ECO:0000256" key="3">
    <source>
        <dbReference type="ARBA" id="ARBA00022475"/>
    </source>
</evidence>
<dbReference type="PANTHER" id="PTHR32024:SF1">
    <property type="entry name" value="KTR SYSTEM POTASSIUM UPTAKE PROTEIN B"/>
    <property type="match status" value="1"/>
</dbReference>
<evidence type="ECO:0000256" key="2">
    <source>
        <dbReference type="ARBA" id="ARBA00022448"/>
    </source>
</evidence>
<keyword evidence="9 10" id="KW-0472">Membrane</keyword>
<evidence type="ECO:0000256" key="5">
    <source>
        <dbReference type="ARBA" id="ARBA00022692"/>
    </source>
</evidence>
<feature type="transmembrane region" description="Helical" evidence="10">
    <location>
        <begin position="372"/>
        <end position="391"/>
    </location>
</feature>
<dbReference type="InterPro" id="IPR004772">
    <property type="entry name" value="TrkH"/>
</dbReference>
<evidence type="ECO:0000256" key="4">
    <source>
        <dbReference type="ARBA" id="ARBA00022538"/>
    </source>
</evidence>
<comment type="caution">
    <text evidence="11">The sequence shown here is derived from an EMBL/GenBank/DDBJ whole genome shotgun (WGS) entry which is preliminary data.</text>
</comment>
<accession>A0A1H2TJF6</accession>
<dbReference type="GO" id="GO:0005886">
    <property type="term" value="C:plasma membrane"/>
    <property type="evidence" value="ECO:0007669"/>
    <property type="project" value="UniProtKB-SubCell"/>
</dbReference>
<dbReference type="EMBL" id="FNOP01000001">
    <property type="protein sequence ID" value="SDW43940.1"/>
    <property type="molecule type" value="Genomic_DNA"/>
</dbReference>
<reference evidence="11 12" key="1">
    <citation type="submission" date="2016-10" db="EMBL/GenBank/DDBJ databases">
        <authorList>
            <person name="Varghese N."/>
            <person name="Submissions S."/>
        </authorList>
    </citation>
    <scope>NUCLEOTIDE SEQUENCE [LARGE SCALE GENOMIC DNA]</scope>
    <source>
        <strain evidence="11 12">WCC6</strain>
    </source>
</reference>
<keyword evidence="6" id="KW-0630">Potassium</keyword>
<dbReference type="PANTHER" id="PTHR32024">
    <property type="entry name" value="TRK SYSTEM POTASSIUM UPTAKE PROTEIN TRKG-RELATED"/>
    <property type="match status" value="1"/>
</dbReference>
<feature type="transmembrane region" description="Helical" evidence="10">
    <location>
        <begin position="290"/>
        <end position="323"/>
    </location>
</feature>
<dbReference type="Proteomes" id="UP000182379">
    <property type="component" value="Unassembled WGS sequence"/>
</dbReference>
<evidence type="ECO:0000256" key="9">
    <source>
        <dbReference type="ARBA" id="ARBA00023136"/>
    </source>
</evidence>
<keyword evidence="2" id="KW-0813">Transport</keyword>
<keyword evidence="7 10" id="KW-1133">Transmembrane helix</keyword>
<evidence type="ECO:0000256" key="7">
    <source>
        <dbReference type="ARBA" id="ARBA00022989"/>
    </source>
</evidence>
<feature type="transmembrane region" description="Helical" evidence="10">
    <location>
        <begin position="227"/>
        <end position="245"/>
    </location>
</feature>
<comment type="subcellular location">
    <subcellularLocation>
        <location evidence="1">Cell membrane</location>
        <topology evidence="1">Multi-pass membrane protein</topology>
    </subcellularLocation>
</comment>
<dbReference type="InterPro" id="IPR003445">
    <property type="entry name" value="Cat_transpt"/>
</dbReference>
<evidence type="ECO:0000313" key="12">
    <source>
        <dbReference type="Proteomes" id="UP000182379"/>
    </source>
</evidence>
<evidence type="ECO:0000256" key="1">
    <source>
        <dbReference type="ARBA" id="ARBA00004651"/>
    </source>
</evidence>
<dbReference type="AlphaFoldDB" id="A0A1H2TJF6"/>
<feature type="transmembrane region" description="Helical" evidence="10">
    <location>
        <begin position="189"/>
        <end position="207"/>
    </location>
</feature>
<protein>
    <submittedName>
        <fullName evidence="11">Trk system potassium uptake protein TrkH</fullName>
    </submittedName>
</protein>
<feature type="transmembrane region" description="Helical" evidence="10">
    <location>
        <begin position="128"/>
        <end position="148"/>
    </location>
</feature>
<keyword evidence="3" id="KW-1003">Cell membrane</keyword>
<evidence type="ECO:0000256" key="10">
    <source>
        <dbReference type="SAM" id="Phobius"/>
    </source>
</evidence>